<sequence>MTSDLEVPALAGAGGSGPRAGANGSGSWRAQVGERDRLHQMRRHIRQEQERHARTEGRRRAREQELAAQWKEKSDKARADAKEALQDRLAQLEKQRACTRHRAEGAAEAETLARRAPGHAQHGAAAKADGEAGDGRPADVGVEPGPGSVGERNMGSASTAQAPALARAGSGSPRTVLWTAAGAGRRHKGPAAHSATRAGAQLQQELGVPGLVRAMMGAQQSQQSRQDAAVSTKRETHEKPAAGTGSGGTAAGEVEEREASVNELRAAVHRNLARKHRLKMMHMVADQVLQCRQEMAGAFQHSFVVHPADLSGGRMP</sequence>
<feature type="compositionally biased region" description="Basic and acidic residues" evidence="1">
    <location>
        <begin position="128"/>
        <end position="137"/>
    </location>
</feature>
<evidence type="ECO:0000256" key="1">
    <source>
        <dbReference type="SAM" id="MobiDB-lite"/>
    </source>
</evidence>
<gene>
    <name evidence="2" type="ORF">PBAH0796_LOCUS31493</name>
</gene>
<dbReference type="EMBL" id="HBEG01051756">
    <property type="protein sequence ID" value="CAD8387805.1"/>
    <property type="molecule type" value="Transcribed_RNA"/>
</dbReference>
<accession>A0A7S0FYN9</accession>
<protein>
    <submittedName>
        <fullName evidence="2">Uncharacterized protein</fullName>
    </submittedName>
</protein>
<feature type="compositionally biased region" description="Low complexity" evidence="1">
    <location>
        <begin position="140"/>
        <end position="151"/>
    </location>
</feature>
<dbReference type="AlphaFoldDB" id="A0A7S0FYN9"/>
<feature type="compositionally biased region" description="Low complexity" evidence="1">
    <location>
        <begin position="114"/>
        <end position="127"/>
    </location>
</feature>
<feature type="compositionally biased region" description="Basic and acidic residues" evidence="1">
    <location>
        <begin position="46"/>
        <end position="105"/>
    </location>
</feature>
<feature type="region of interest" description="Disordered" evidence="1">
    <location>
        <begin position="218"/>
        <end position="255"/>
    </location>
</feature>
<evidence type="ECO:0000313" key="2">
    <source>
        <dbReference type="EMBL" id="CAD8387805.1"/>
    </source>
</evidence>
<reference evidence="2" key="1">
    <citation type="submission" date="2021-01" db="EMBL/GenBank/DDBJ databases">
        <authorList>
            <person name="Corre E."/>
            <person name="Pelletier E."/>
            <person name="Niang G."/>
            <person name="Scheremetjew M."/>
            <person name="Finn R."/>
            <person name="Kale V."/>
            <person name="Holt S."/>
            <person name="Cochrane G."/>
            <person name="Meng A."/>
            <person name="Brown T."/>
            <person name="Cohen L."/>
        </authorList>
    </citation>
    <scope>NUCLEOTIDE SEQUENCE</scope>
    <source>
        <strain evidence="2">Pbaha01</strain>
    </source>
</reference>
<feature type="compositionally biased region" description="Low complexity" evidence="1">
    <location>
        <begin position="218"/>
        <end position="231"/>
    </location>
</feature>
<proteinExistence type="predicted"/>
<feature type="region of interest" description="Disordered" evidence="1">
    <location>
        <begin position="1"/>
        <end position="173"/>
    </location>
</feature>
<organism evidence="2">
    <name type="scientific">Pyrodinium bahamense</name>
    <dbReference type="NCBI Taxonomy" id="73915"/>
    <lineage>
        <taxon>Eukaryota</taxon>
        <taxon>Sar</taxon>
        <taxon>Alveolata</taxon>
        <taxon>Dinophyceae</taxon>
        <taxon>Gonyaulacales</taxon>
        <taxon>Pyrocystaceae</taxon>
        <taxon>Pyrodinium</taxon>
    </lineage>
</organism>
<name>A0A7S0FYN9_9DINO</name>